<dbReference type="Proteomes" id="UP000004191">
    <property type="component" value="Unassembled WGS sequence"/>
</dbReference>
<dbReference type="STRING" id="883114.HMPREF9709_01418"/>
<dbReference type="eggNOG" id="COG1896">
    <property type="taxonomic scope" value="Bacteria"/>
</dbReference>
<evidence type="ECO:0000313" key="5">
    <source>
        <dbReference type="EMBL" id="EHR32687.1"/>
    </source>
</evidence>
<dbReference type="GO" id="GO:0002953">
    <property type="term" value="F:5'-deoxynucleotidase activity"/>
    <property type="evidence" value="ECO:0007669"/>
    <property type="project" value="InterPro"/>
</dbReference>
<protein>
    <recommendedName>
        <fullName evidence="4">HD domain-containing protein</fullName>
    </recommendedName>
</protein>
<dbReference type="InterPro" id="IPR006674">
    <property type="entry name" value="HD_domain"/>
</dbReference>
<dbReference type="GO" id="GO:0005737">
    <property type="term" value="C:cytoplasm"/>
    <property type="evidence" value="ECO:0007669"/>
    <property type="project" value="TreeGrafter"/>
</dbReference>
<keyword evidence="6" id="KW-1185">Reference proteome</keyword>
<evidence type="ECO:0000256" key="2">
    <source>
        <dbReference type="ARBA" id="ARBA00022801"/>
    </source>
</evidence>
<dbReference type="PATRIC" id="fig|883114.3.peg.1410"/>
<evidence type="ECO:0000256" key="1">
    <source>
        <dbReference type="ARBA" id="ARBA00022723"/>
    </source>
</evidence>
<evidence type="ECO:0000259" key="4">
    <source>
        <dbReference type="Pfam" id="PF13023"/>
    </source>
</evidence>
<dbReference type="HOGENOM" id="CLU_039453_5_1_9"/>
<dbReference type="AlphaFoldDB" id="H3NQ07"/>
<reference evidence="5 6" key="1">
    <citation type="submission" date="2012-01" db="EMBL/GenBank/DDBJ databases">
        <title>The Genome Sequence of Helcococcus kunzii ATCC 51366.</title>
        <authorList>
            <consortium name="The Broad Institute Genome Sequencing Platform"/>
            <person name="Earl A."/>
            <person name="Ward D."/>
            <person name="Feldgarden M."/>
            <person name="Gevers D."/>
            <person name="Huys G."/>
            <person name="Young S.K."/>
            <person name="Zeng Q."/>
            <person name="Gargeya S."/>
            <person name="Fitzgerald M."/>
            <person name="Haas B."/>
            <person name="Abouelleil A."/>
            <person name="Alvarado L."/>
            <person name="Arachchi H.M."/>
            <person name="Berlin A."/>
            <person name="Chapman S.B."/>
            <person name="Gearin G."/>
            <person name="Goldberg J."/>
            <person name="Griggs A."/>
            <person name="Gujja S."/>
            <person name="Hansen M."/>
            <person name="Heiman D."/>
            <person name="Howarth C."/>
            <person name="Larimer J."/>
            <person name="Lui A."/>
            <person name="MacDonald P.J.P."/>
            <person name="McCowen C."/>
            <person name="Montmayeur A."/>
            <person name="Murphy C."/>
            <person name="Neiman D."/>
            <person name="Pearson M."/>
            <person name="Priest M."/>
            <person name="Roberts A."/>
            <person name="Saif S."/>
            <person name="Shea T."/>
            <person name="Sisk P."/>
            <person name="Stolte C."/>
            <person name="Sykes S."/>
            <person name="Wortman J."/>
            <person name="Nusbaum C."/>
            <person name="Birren B."/>
        </authorList>
    </citation>
    <scope>NUCLEOTIDE SEQUENCE [LARGE SCALE GENOMIC DNA]</scope>
    <source>
        <strain evidence="5 6">ATCC 51366</strain>
    </source>
</reference>
<dbReference type="Gene3D" id="1.10.3210.10">
    <property type="entry name" value="Hypothetical protein af1432"/>
    <property type="match status" value="1"/>
</dbReference>
<dbReference type="InterPro" id="IPR039356">
    <property type="entry name" value="YfbR/HDDC2"/>
</dbReference>
<dbReference type="OrthoDB" id="9796032at2"/>
<feature type="domain" description="HD" evidence="4">
    <location>
        <begin position="14"/>
        <end position="165"/>
    </location>
</feature>
<keyword evidence="3" id="KW-0175">Coiled coil</keyword>
<dbReference type="RefSeq" id="WP_005398933.1">
    <property type="nucleotide sequence ID" value="NZ_JH601088.1"/>
</dbReference>
<dbReference type="GO" id="GO:0046872">
    <property type="term" value="F:metal ion binding"/>
    <property type="evidence" value="ECO:0007669"/>
    <property type="project" value="UniProtKB-KW"/>
</dbReference>
<accession>H3NQ07</accession>
<dbReference type="SUPFAM" id="SSF109604">
    <property type="entry name" value="HD-domain/PDEase-like"/>
    <property type="match status" value="1"/>
</dbReference>
<name>H3NQ07_9FIRM</name>
<sequence>MSIEKDIEFIVLLEEMKKIYRRTKIIGESRRENDAEHTWHIATMALFLEKYATKKIDVNRSIQMLLVHDLVEIYAGDTFAYDVKANEDKLSREKKAMEKLKSLLDDENAKKLETLWLEFEDMETEESKYSNAMDRLQPVLSNIFAKNGGTWVEGKVTLSQIEKRVAPIKYLDPRVYEFVYTKLLENVKQGHIINE</sequence>
<evidence type="ECO:0000256" key="3">
    <source>
        <dbReference type="SAM" id="Coils"/>
    </source>
</evidence>
<feature type="coiled-coil region" evidence="3">
    <location>
        <begin position="83"/>
        <end position="110"/>
    </location>
</feature>
<organism evidence="5 6">
    <name type="scientific">Helcococcus kunzii ATCC 51366</name>
    <dbReference type="NCBI Taxonomy" id="883114"/>
    <lineage>
        <taxon>Bacteria</taxon>
        <taxon>Bacillati</taxon>
        <taxon>Bacillota</taxon>
        <taxon>Tissierellia</taxon>
        <taxon>Tissierellales</taxon>
        <taxon>Peptoniphilaceae</taxon>
        <taxon>Helcococcus</taxon>
    </lineage>
</organism>
<gene>
    <name evidence="5" type="ORF">HMPREF9709_01418</name>
</gene>
<comment type="caution">
    <text evidence="5">The sequence shown here is derived from an EMBL/GenBank/DDBJ whole genome shotgun (WGS) entry which is preliminary data.</text>
</comment>
<proteinExistence type="predicted"/>
<dbReference type="GeneID" id="96999377"/>
<keyword evidence="2" id="KW-0378">Hydrolase</keyword>
<dbReference type="PANTHER" id="PTHR11845:SF13">
    <property type="entry name" value="5'-DEOXYNUCLEOTIDASE HDDC2"/>
    <property type="match status" value="1"/>
</dbReference>
<dbReference type="Pfam" id="PF13023">
    <property type="entry name" value="HD_3"/>
    <property type="match status" value="1"/>
</dbReference>
<dbReference type="PANTHER" id="PTHR11845">
    <property type="entry name" value="5'-DEOXYNUCLEOTIDASE HDDC2"/>
    <property type="match status" value="1"/>
</dbReference>
<dbReference type="EMBL" id="AGEI01000025">
    <property type="protein sequence ID" value="EHR32687.1"/>
    <property type="molecule type" value="Genomic_DNA"/>
</dbReference>
<evidence type="ECO:0000313" key="6">
    <source>
        <dbReference type="Proteomes" id="UP000004191"/>
    </source>
</evidence>
<keyword evidence="1" id="KW-0479">Metal-binding</keyword>